<dbReference type="EC" id="7.6.2.9" evidence="6"/>
<dbReference type="InterPro" id="IPR051921">
    <property type="entry name" value="ABC_osmolyte_uptake_ATP-bind"/>
</dbReference>
<evidence type="ECO:0000256" key="3">
    <source>
        <dbReference type="ARBA" id="ARBA00022475"/>
    </source>
</evidence>
<evidence type="ECO:0000259" key="7">
    <source>
        <dbReference type="PROSITE" id="PS50893"/>
    </source>
</evidence>
<dbReference type="GO" id="GO:0031460">
    <property type="term" value="P:glycine betaine transport"/>
    <property type="evidence" value="ECO:0007669"/>
    <property type="project" value="InterPro"/>
</dbReference>
<dbReference type="CDD" id="cd03294">
    <property type="entry name" value="ABC_Pro_Gly_Betaine"/>
    <property type="match status" value="1"/>
</dbReference>
<dbReference type="InterPro" id="IPR017871">
    <property type="entry name" value="ABC_transporter-like_CS"/>
</dbReference>
<dbReference type="Proteomes" id="UP000317365">
    <property type="component" value="Chromosome"/>
</dbReference>
<evidence type="ECO:0000313" key="8">
    <source>
        <dbReference type="EMBL" id="QDL53991.1"/>
    </source>
</evidence>
<organism evidence="8 9">
    <name type="scientific">Rhodoferax aquaticus</name>
    <dbReference type="NCBI Taxonomy" id="2527691"/>
    <lineage>
        <taxon>Bacteria</taxon>
        <taxon>Pseudomonadati</taxon>
        <taxon>Pseudomonadota</taxon>
        <taxon>Betaproteobacteria</taxon>
        <taxon>Burkholderiales</taxon>
        <taxon>Comamonadaceae</taxon>
        <taxon>Rhodoferax</taxon>
    </lineage>
</organism>
<dbReference type="Pfam" id="PF00005">
    <property type="entry name" value="ABC_tran"/>
    <property type="match status" value="1"/>
</dbReference>
<dbReference type="PANTHER" id="PTHR43869">
    <property type="entry name" value="GLYCINE BETAINE/PROLINE BETAINE TRANSPORT SYSTEM ATP-BINDING PROTEIN PROV"/>
    <property type="match status" value="1"/>
</dbReference>
<dbReference type="GO" id="GO:0005524">
    <property type="term" value="F:ATP binding"/>
    <property type="evidence" value="ECO:0007669"/>
    <property type="project" value="UniProtKB-UniRule"/>
</dbReference>
<dbReference type="AlphaFoldDB" id="A0A515EMW2"/>
<evidence type="ECO:0000256" key="6">
    <source>
        <dbReference type="RuleBase" id="RU369116"/>
    </source>
</evidence>
<sequence>MAAMISIQNVYKVFGVNAKQGLEMVLQSCDKRKVLEATGCSVGLTNVSLDIEEGEIFVVMGLSGSGKSTLIRHINRLIEPSAGAIKIRGKDVLKMGDAELRKLRQTTVSMVFQSFGLLPHWNVIDNAAYGLFVSGLSKKAARAQAMPWLEKVGLADYANKYPDELSGGMRQRVGLARALTVNAEVLLMDEAFSALDPLIRHDMQDLLLELQRSLKKTIVFVTHDLDEAIRIGARIAILRDGELVQVGTPQDILQRPANDYVRRFVDKRGNTEVSQPSAEVAHA</sequence>
<evidence type="ECO:0000313" key="9">
    <source>
        <dbReference type="Proteomes" id="UP000317365"/>
    </source>
</evidence>
<comment type="catalytic activity">
    <reaction evidence="6">
        <text>a quaternary ammonium(out) + ATP + H2O = a quaternary ammonium(in) + ADP + phosphate + H(+)</text>
        <dbReference type="Rhea" id="RHEA:11036"/>
        <dbReference type="ChEBI" id="CHEBI:15377"/>
        <dbReference type="ChEBI" id="CHEBI:15378"/>
        <dbReference type="ChEBI" id="CHEBI:30616"/>
        <dbReference type="ChEBI" id="CHEBI:35267"/>
        <dbReference type="ChEBI" id="CHEBI:43474"/>
        <dbReference type="ChEBI" id="CHEBI:456216"/>
    </reaction>
</comment>
<dbReference type="InterPro" id="IPR003593">
    <property type="entry name" value="AAA+_ATPase"/>
</dbReference>
<dbReference type="GO" id="GO:0016887">
    <property type="term" value="F:ATP hydrolysis activity"/>
    <property type="evidence" value="ECO:0007669"/>
    <property type="project" value="UniProtKB-UniRule"/>
</dbReference>
<keyword evidence="3" id="KW-1003">Cell membrane</keyword>
<reference evidence="9" key="1">
    <citation type="submission" date="2019-02" db="EMBL/GenBank/DDBJ databases">
        <title>Complete genome sequence of Rhodoferax sp. Gr-4.</title>
        <authorList>
            <person name="Jin L."/>
        </authorList>
    </citation>
    <scope>NUCLEOTIDE SEQUENCE [LARGE SCALE GENOMIC DNA]</scope>
    <source>
        <strain evidence="9">Gr-4</strain>
    </source>
</reference>
<dbReference type="InterPro" id="IPR005892">
    <property type="entry name" value="Gly-betaine_transp_ATP-bd"/>
</dbReference>
<gene>
    <name evidence="8" type="ORF">EXZ61_07305</name>
</gene>
<comment type="subcellular location">
    <subcellularLocation>
        <location evidence="6">Cell inner membrane</location>
        <topology evidence="6">Peripheral membrane protein</topology>
    </subcellularLocation>
</comment>
<dbReference type="PROSITE" id="PS00211">
    <property type="entry name" value="ABC_TRANSPORTER_1"/>
    <property type="match status" value="1"/>
</dbReference>
<keyword evidence="4 6" id="KW-0547">Nucleotide-binding</keyword>
<accession>A0A515EMW2</accession>
<dbReference type="PROSITE" id="PS50893">
    <property type="entry name" value="ABC_TRANSPORTER_2"/>
    <property type="match status" value="1"/>
</dbReference>
<keyword evidence="6" id="KW-0997">Cell inner membrane</keyword>
<evidence type="ECO:0000256" key="1">
    <source>
        <dbReference type="ARBA" id="ARBA00005417"/>
    </source>
</evidence>
<dbReference type="GO" id="GO:0006970">
    <property type="term" value="P:response to osmotic stress"/>
    <property type="evidence" value="ECO:0007669"/>
    <property type="project" value="UniProtKB-ARBA"/>
</dbReference>
<keyword evidence="2 6" id="KW-0813">Transport</keyword>
<dbReference type="PANTHER" id="PTHR43869:SF1">
    <property type="entry name" value="GLYCINE BETAINE_PROLINE BETAINE TRANSPORT SYSTEM ATP-BINDING PROTEIN PROV"/>
    <property type="match status" value="1"/>
</dbReference>
<dbReference type="SUPFAM" id="SSF52540">
    <property type="entry name" value="P-loop containing nucleoside triphosphate hydrolases"/>
    <property type="match status" value="1"/>
</dbReference>
<dbReference type="GO" id="GO:0006865">
    <property type="term" value="P:amino acid transport"/>
    <property type="evidence" value="ECO:0007669"/>
    <property type="project" value="UniProtKB-UniRule"/>
</dbReference>
<dbReference type="GO" id="GO:0005886">
    <property type="term" value="C:plasma membrane"/>
    <property type="evidence" value="ECO:0007669"/>
    <property type="project" value="UniProtKB-SubCell"/>
</dbReference>
<dbReference type="RefSeq" id="WP_142810476.1">
    <property type="nucleotide sequence ID" value="NZ_CP036282.1"/>
</dbReference>
<dbReference type="KEGG" id="rhg:EXZ61_07305"/>
<dbReference type="GO" id="GO:0015418">
    <property type="term" value="F:ABC-type quaternary ammonium compound transporting activity"/>
    <property type="evidence" value="ECO:0007669"/>
    <property type="project" value="UniProtKB-EC"/>
</dbReference>
<evidence type="ECO:0000256" key="2">
    <source>
        <dbReference type="ARBA" id="ARBA00022448"/>
    </source>
</evidence>
<evidence type="ECO:0000256" key="4">
    <source>
        <dbReference type="ARBA" id="ARBA00022741"/>
    </source>
</evidence>
<dbReference type="EMBL" id="CP036282">
    <property type="protein sequence ID" value="QDL53991.1"/>
    <property type="molecule type" value="Genomic_DNA"/>
</dbReference>
<dbReference type="InterPro" id="IPR027417">
    <property type="entry name" value="P-loop_NTPase"/>
</dbReference>
<feature type="domain" description="ABC transporter" evidence="7">
    <location>
        <begin position="26"/>
        <end position="265"/>
    </location>
</feature>
<comment type="subunit">
    <text evidence="6">The complex is probably composed of two ATP-binding proteins, two transmembrane proteins and a solute-binding protein.</text>
</comment>
<dbReference type="NCBIfam" id="TIGR01186">
    <property type="entry name" value="proV"/>
    <property type="match status" value="1"/>
</dbReference>
<proteinExistence type="inferred from homology"/>
<evidence type="ECO:0000256" key="5">
    <source>
        <dbReference type="ARBA" id="ARBA00022840"/>
    </source>
</evidence>
<dbReference type="FunFam" id="3.40.50.300:FF:000201">
    <property type="entry name" value="Glycine betaine/L-proline ABC transporter ATP-binding protein"/>
    <property type="match status" value="1"/>
</dbReference>
<protein>
    <recommendedName>
        <fullName evidence="6">Quaternary amine transport ATP-binding protein</fullName>
        <ecNumber evidence="6">7.6.2.9</ecNumber>
    </recommendedName>
</protein>
<keyword evidence="9" id="KW-1185">Reference proteome</keyword>
<name>A0A515EMW2_9BURK</name>
<keyword evidence="5 6" id="KW-0067">ATP-binding</keyword>
<comment type="similarity">
    <text evidence="1 6">Belongs to the ABC transporter superfamily.</text>
</comment>
<dbReference type="InterPro" id="IPR003439">
    <property type="entry name" value="ABC_transporter-like_ATP-bd"/>
</dbReference>
<dbReference type="Gene3D" id="3.40.50.300">
    <property type="entry name" value="P-loop containing nucleotide triphosphate hydrolases"/>
    <property type="match status" value="1"/>
</dbReference>
<reference evidence="9" key="2">
    <citation type="journal article" date="2020" name="Int. J. Syst. Evol. Microbiol.">
        <title>Genomic insights into a novel species Rhodoferax aquaticus sp. nov., isolated from freshwater.</title>
        <authorList>
            <person name="Li T."/>
            <person name="Zhuo Y."/>
            <person name="Jin C.Z."/>
            <person name="Wu X."/>
            <person name="Ko S.R."/>
            <person name="Jin F.J."/>
            <person name="Ahn C.Y."/>
            <person name="Oh H.M."/>
            <person name="Lee H.G."/>
            <person name="Jin L."/>
        </authorList>
    </citation>
    <scope>NUCLEOTIDE SEQUENCE [LARGE SCALE GENOMIC DNA]</scope>
    <source>
        <strain evidence="9">Gr-4</strain>
    </source>
</reference>
<keyword evidence="6" id="KW-0472">Membrane</keyword>
<dbReference type="SMART" id="SM00382">
    <property type="entry name" value="AAA"/>
    <property type="match status" value="1"/>
</dbReference>